<dbReference type="PANTHER" id="PTHR30250:SF11">
    <property type="entry name" value="O-ANTIGEN TRANSPORTER-RELATED"/>
    <property type="match status" value="1"/>
</dbReference>
<feature type="transmembrane region" description="Helical" evidence="6">
    <location>
        <begin position="192"/>
        <end position="215"/>
    </location>
</feature>
<evidence type="ECO:0000313" key="7">
    <source>
        <dbReference type="EMBL" id="EEP44672.1"/>
    </source>
</evidence>
<dbReference type="EMBL" id="ABXH02000011">
    <property type="protein sequence ID" value="EEP44672.1"/>
    <property type="molecule type" value="Genomic_DNA"/>
</dbReference>
<gene>
    <name evidence="7" type="ORF">COLINT_02557</name>
</gene>
<dbReference type="HOGENOM" id="CLU_032713_0_0_11"/>
<comment type="subcellular location">
    <subcellularLocation>
        <location evidence="1">Cell membrane</location>
        <topology evidence="1">Multi-pass membrane protein</topology>
    </subcellularLocation>
</comment>
<accession>C4F927</accession>
<evidence type="ECO:0000313" key="8">
    <source>
        <dbReference type="Proteomes" id="UP000003295"/>
    </source>
</evidence>
<name>C4F927_9ACTN</name>
<feature type="transmembrane region" description="Helical" evidence="6">
    <location>
        <begin position="236"/>
        <end position="258"/>
    </location>
</feature>
<keyword evidence="5 6" id="KW-0472">Membrane</keyword>
<feature type="transmembrane region" description="Helical" evidence="6">
    <location>
        <begin position="159"/>
        <end position="180"/>
    </location>
</feature>
<protein>
    <recommendedName>
        <fullName evidence="9">Polysaccharide biosynthesis protein</fullName>
    </recommendedName>
</protein>
<dbReference type="AlphaFoldDB" id="C4F927"/>
<evidence type="ECO:0000256" key="5">
    <source>
        <dbReference type="ARBA" id="ARBA00023136"/>
    </source>
</evidence>
<reference evidence="7 8" key="1">
    <citation type="submission" date="2009-04" db="EMBL/GenBank/DDBJ databases">
        <authorList>
            <person name="Weinstock G."/>
            <person name="Sodergren E."/>
            <person name="Clifton S."/>
            <person name="Fulton L."/>
            <person name="Fulton B."/>
            <person name="Courtney L."/>
            <person name="Fronick C."/>
            <person name="Harrison M."/>
            <person name="Strong C."/>
            <person name="Farmer C."/>
            <person name="Delahaunty K."/>
            <person name="Markovic C."/>
            <person name="Hall O."/>
            <person name="Minx P."/>
            <person name="Tomlinson C."/>
            <person name="Mitreva M."/>
            <person name="Nelson J."/>
            <person name="Hou S."/>
            <person name="Wollam A."/>
            <person name="Pepin K.H."/>
            <person name="Johnson M."/>
            <person name="Bhonagiri V."/>
            <person name="Nash W.E."/>
            <person name="Warren W."/>
            <person name="Chinwalla A."/>
            <person name="Mardis E.R."/>
            <person name="Wilson R.K."/>
        </authorList>
    </citation>
    <scope>NUCLEOTIDE SEQUENCE [LARGE SCALE GENOMIC DNA]</scope>
    <source>
        <strain evidence="7 8">DSM 13280</strain>
    </source>
</reference>
<feature type="transmembrane region" description="Helical" evidence="6">
    <location>
        <begin position="308"/>
        <end position="330"/>
    </location>
</feature>
<dbReference type="InterPro" id="IPR050833">
    <property type="entry name" value="Poly_Biosynth_Transport"/>
</dbReference>
<evidence type="ECO:0000256" key="3">
    <source>
        <dbReference type="ARBA" id="ARBA00022692"/>
    </source>
</evidence>
<feature type="transmembrane region" description="Helical" evidence="6">
    <location>
        <begin position="278"/>
        <end position="301"/>
    </location>
</feature>
<proteinExistence type="predicted"/>
<evidence type="ECO:0000256" key="2">
    <source>
        <dbReference type="ARBA" id="ARBA00022475"/>
    </source>
</evidence>
<feature type="transmembrane region" description="Helical" evidence="6">
    <location>
        <begin position="118"/>
        <end position="138"/>
    </location>
</feature>
<feature type="transmembrane region" description="Helical" evidence="6">
    <location>
        <begin position="336"/>
        <end position="355"/>
    </location>
</feature>
<evidence type="ECO:0000256" key="4">
    <source>
        <dbReference type="ARBA" id="ARBA00022989"/>
    </source>
</evidence>
<dbReference type="eggNOG" id="COG2244">
    <property type="taxonomic scope" value="Bacteria"/>
</dbReference>
<evidence type="ECO:0008006" key="9">
    <source>
        <dbReference type="Google" id="ProtNLM"/>
    </source>
</evidence>
<keyword evidence="2" id="KW-1003">Cell membrane</keyword>
<dbReference type="STRING" id="521003.COLINT_02557"/>
<dbReference type="PANTHER" id="PTHR30250">
    <property type="entry name" value="PST FAMILY PREDICTED COLANIC ACID TRANSPORTER"/>
    <property type="match status" value="1"/>
</dbReference>
<evidence type="ECO:0000256" key="1">
    <source>
        <dbReference type="ARBA" id="ARBA00004651"/>
    </source>
</evidence>
<keyword evidence="4 6" id="KW-1133">Transmembrane helix</keyword>
<keyword evidence="3 6" id="KW-0812">Transmembrane</keyword>
<sequence length="359" mass="38049">MSIGNMFASLALYKIRTYQVSDIANEHSSSGYVAFRFATIAASFALLAIYLVVIAPGGATVTSTLIFLLFKADETFVDVLYGVDQKHGRMDYIGKSQLLRGIATLVGFTIPLATTGSVFYAITGMAVLCTANTLLFDIPHTQRLDVISPRFNKGDLVRLARACFLPTVANFCATSIVSVARQGYGIIAGDELLGIYASIATPAVLIQAGAAFLYSPLIGKMAVVLHDKGKRDFMRVFIKVLSAIAAIMSLGTIVLSVVGGQVLVLVFGQGIAPYTSVFPYALAGTTSIAILLYINDVLIILRDSRTQIAINALALISSAALSWPLISAFAMNGVNLAILFAVVPAALIGFVRIVTKCSG</sequence>
<organism evidence="7 8">
    <name type="scientific">Collinsella intestinalis DSM 13280</name>
    <dbReference type="NCBI Taxonomy" id="521003"/>
    <lineage>
        <taxon>Bacteria</taxon>
        <taxon>Bacillati</taxon>
        <taxon>Actinomycetota</taxon>
        <taxon>Coriobacteriia</taxon>
        <taxon>Coriobacteriales</taxon>
        <taxon>Coriobacteriaceae</taxon>
        <taxon>Collinsella</taxon>
    </lineage>
</organism>
<evidence type="ECO:0000256" key="6">
    <source>
        <dbReference type="SAM" id="Phobius"/>
    </source>
</evidence>
<comment type="caution">
    <text evidence="7">The sequence shown here is derived from an EMBL/GenBank/DDBJ whole genome shotgun (WGS) entry which is preliminary data.</text>
</comment>
<dbReference type="Proteomes" id="UP000003295">
    <property type="component" value="Unassembled WGS sequence"/>
</dbReference>
<feature type="transmembrane region" description="Helical" evidence="6">
    <location>
        <begin position="44"/>
        <end position="70"/>
    </location>
</feature>
<dbReference type="GO" id="GO:0005886">
    <property type="term" value="C:plasma membrane"/>
    <property type="evidence" value="ECO:0007669"/>
    <property type="project" value="UniProtKB-SubCell"/>
</dbReference>